<accession>A0A0N4XCA6</accession>
<evidence type="ECO:0000313" key="4">
    <source>
        <dbReference type="WBParaSite" id="NBR_0000007101-mRNA-1"/>
    </source>
</evidence>
<feature type="compositionally biased region" description="Polar residues" evidence="1">
    <location>
        <begin position="11"/>
        <end position="24"/>
    </location>
</feature>
<dbReference type="Proteomes" id="UP000271162">
    <property type="component" value="Unassembled WGS sequence"/>
</dbReference>
<evidence type="ECO:0000313" key="3">
    <source>
        <dbReference type="Proteomes" id="UP000271162"/>
    </source>
</evidence>
<dbReference type="EMBL" id="UYSL01000012">
    <property type="protein sequence ID" value="VDL62038.1"/>
    <property type="molecule type" value="Genomic_DNA"/>
</dbReference>
<protein>
    <submittedName>
        <fullName evidence="2 4">Uncharacterized protein</fullName>
    </submittedName>
</protein>
<gene>
    <name evidence="2" type="ORF">NBR_LOCUS72</name>
</gene>
<reference evidence="4" key="1">
    <citation type="submission" date="2017-02" db="UniProtKB">
        <authorList>
            <consortium name="WormBaseParasite"/>
        </authorList>
    </citation>
    <scope>IDENTIFICATION</scope>
</reference>
<evidence type="ECO:0000256" key="1">
    <source>
        <dbReference type="SAM" id="MobiDB-lite"/>
    </source>
</evidence>
<proteinExistence type="predicted"/>
<dbReference type="WBParaSite" id="NBR_0000007101-mRNA-1">
    <property type="protein sequence ID" value="NBR_0000007101-mRNA-1"/>
    <property type="gene ID" value="NBR_0000007101"/>
</dbReference>
<name>A0A0N4XCA6_NIPBR</name>
<dbReference type="AlphaFoldDB" id="A0A0N4XCA6"/>
<feature type="region of interest" description="Disordered" evidence="1">
    <location>
        <begin position="1"/>
        <end position="29"/>
    </location>
</feature>
<sequence length="79" mass="8670">MVSRGQFCSRRLSSTADQHPSTRQGVLDRHWNGTNELRAVANCGKSSRCGAAKHVKRNYSNYSGENQPECGESKVTSAL</sequence>
<organism evidence="4">
    <name type="scientific">Nippostrongylus brasiliensis</name>
    <name type="common">Rat hookworm</name>
    <dbReference type="NCBI Taxonomy" id="27835"/>
    <lineage>
        <taxon>Eukaryota</taxon>
        <taxon>Metazoa</taxon>
        <taxon>Ecdysozoa</taxon>
        <taxon>Nematoda</taxon>
        <taxon>Chromadorea</taxon>
        <taxon>Rhabditida</taxon>
        <taxon>Rhabditina</taxon>
        <taxon>Rhabditomorpha</taxon>
        <taxon>Strongyloidea</taxon>
        <taxon>Heligmosomidae</taxon>
        <taxon>Nippostrongylus</taxon>
    </lineage>
</organism>
<evidence type="ECO:0000313" key="2">
    <source>
        <dbReference type="EMBL" id="VDL62038.1"/>
    </source>
</evidence>
<feature type="region of interest" description="Disordered" evidence="1">
    <location>
        <begin position="60"/>
        <end position="79"/>
    </location>
</feature>
<keyword evidence="3" id="KW-1185">Reference proteome</keyword>
<reference evidence="2 3" key="2">
    <citation type="submission" date="2018-11" db="EMBL/GenBank/DDBJ databases">
        <authorList>
            <consortium name="Pathogen Informatics"/>
        </authorList>
    </citation>
    <scope>NUCLEOTIDE SEQUENCE [LARGE SCALE GENOMIC DNA]</scope>
</reference>